<dbReference type="Proteomes" id="UP000807504">
    <property type="component" value="Unassembled WGS sequence"/>
</dbReference>
<keyword evidence="4 6" id="KW-0472">Membrane</keyword>
<dbReference type="OMA" id="CGCPTEY"/>
<dbReference type="OrthoDB" id="361532at2759"/>
<gene>
    <name evidence="7" type="ORF">HNY73_022737</name>
</gene>
<dbReference type="Pfam" id="PF15795">
    <property type="entry name" value="Spec3"/>
    <property type="match status" value="1"/>
</dbReference>
<keyword evidence="8" id="KW-1185">Reference proteome</keyword>
<evidence type="ECO:0000313" key="7">
    <source>
        <dbReference type="EMBL" id="KAF8764684.1"/>
    </source>
</evidence>
<name>A0A8T0E631_ARGBR</name>
<comment type="subcellular location">
    <subcellularLocation>
        <location evidence="1">Membrane</location>
        <topology evidence="1">Multi-pass membrane protein</topology>
    </subcellularLocation>
</comment>
<evidence type="ECO:0000256" key="2">
    <source>
        <dbReference type="ARBA" id="ARBA00022692"/>
    </source>
</evidence>
<organism evidence="7 8">
    <name type="scientific">Argiope bruennichi</name>
    <name type="common">Wasp spider</name>
    <name type="synonym">Aranea bruennichi</name>
    <dbReference type="NCBI Taxonomy" id="94029"/>
    <lineage>
        <taxon>Eukaryota</taxon>
        <taxon>Metazoa</taxon>
        <taxon>Ecdysozoa</taxon>
        <taxon>Arthropoda</taxon>
        <taxon>Chelicerata</taxon>
        <taxon>Arachnida</taxon>
        <taxon>Araneae</taxon>
        <taxon>Araneomorphae</taxon>
        <taxon>Entelegynae</taxon>
        <taxon>Araneoidea</taxon>
        <taxon>Araneidae</taxon>
        <taxon>Argiope</taxon>
    </lineage>
</organism>
<evidence type="ECO:0000256" key="1">
    <source>
        <dbReference type="ARBA" id="ARBA00004141"/>
    </source>
</evidence>
<evidence type="ECO:0000256" key="3">
    <source>
        <dbReference type="ARBA" id="ARBA00022989"/>
    </source>
</evidence>
<reference evidence="7" key="1">
    <citation type="journal article" date="2020" name="bioRxiv">
        <title>Chromosome-level reference genome of the European wasp spider Argiope bruennichi: a resource for studies on range expansion and evolutionary adaptation.</title>
        <authorList>
            <person name="Sheffer M.M."/>
            <person name="Hoppe A."/>
            <person name="Krehenwinkel H."/>
            <person name="Uhl G."/>
            <person name="Kuss A.W."/>
            <person name="Jensen L."/>
            <person name="Jensen C."/>
            <person name="Gillespie R.G."/>
            <person name="Hoff K.J."/>
            <person name="Prost S."/>
        </authorList>
    </citation>
    <scope>NUCLEOTIDE SEQUENCE</scope>
</reference>
<proteinExistence type="predicted"/>
<dbReference type="GO" id="GO:0016020">
    <property type="term" value="C:membrane"/>
    <property type="evidence" value="ECO:0007669"/>
    <property type="project" value="UniProtKB-SubCell"/>
</dbReference>
<evidence type="ECO:0000313" key="8">
    <source>
        <dbReference type="Proteomes" id="UP000807504"/>
    </source>
</evidence>
<reference evidence="7" key="2">
    <citation type="submission" date="2020-06" db="EMBL/GenBank/DDBJ databases">
        <authorList>
            <person name="Sheffer M."/>
        </authorList>
    </citation>
    <scope>NUCLEOTIDE SEQUENCE</scope>
</reference>
<evidence type="ECO:0000256" key="5">
    <source>
        <dbReference type="SAM" id="MobiDB-lite"/>
    </source>
</evidence>
<dbReference type="AlphaFoldDB" id="A0A8T0E631"/>
<dbReference type="PANTHER" id="PTHR21676">
    <property type="entry name" value="PROTEIN STUM"/>
    <property type="match status" value="1"/>
</dbReference>
<evidence type="ECO:0000256" key="6">
    <source>
        <dbReference type="SAM" id="Phobius"/>
    </source>
</evidence>
<keyword evidence="2 6" id="KW-0812">Transmembrane</keyword>
<comment type="caution">
    <text evidence="7">The sequence shown here is derived from an EMBL/GenBank/DDBJ whole genome shotgun (WGS) entry which is preliminary data.</text>
</comment>
<dbReference type="EMBL" id="JABXBU010002231">
    <property type="protein sequence ID" value="KAF8764684.1"/>
    <property type="molecule type" value="Genomic_DNA"/>
</dbReference>
<dbReference type="InterPro" id="IPR026673">
    <property type="entry name" value="SPEC3/Stum"/>
</dbReference>
<dbReference type="PANTHER" id="PTHR21676:SF1">
    <property type="entry name" value="PROTEIN STUM HOMOLOG"/>
    <property type="match status" value="1"/>
</dbReference>
<feature type="transmembrane region" description="Helical" evidence="6">
    <location>
        <begin position="132"/>
        <end position="152"/>
    </location>
</feature>
<accession>A0A8T0E631</accession>
<keyword evidence="3 6" id="KW-1133">Transmembrane helix</keyword>
<protein>
    <submittedName>
        <fullName evidence="7">Protein stum like protein</fullName>
    </submittedName>
</protein>
<sequence length="219" mass="24197">MTAARHPSGRDEFGGPCRVNTLPPLYPHCMRHQQHRCLYSNPPPPRPANQHCRPHLPQACSDGHLESLQRRPSQRHLRPAPTPKVQQPQDGLLVLKVVSAACAEPDKKANYEIVSVNVRHGRFRKAVPCMPLALSILLCIINMLAPGVGTFLAGLTVLCGCPTEYEDRCTAFLYNVLASFLQLLTALIVVGWVWSIMWGITFVGISISKKEHDIVAASL</sequence>
<evidence type="ECO:0000256" key="4">
    <source>
        <dbReference type="ARBA" id="ARBA00023136"/>
    </source>
</evidence>
<feature type="region of interest" description="Disordered" evidence="5">
    <location>
        <begin position="66"/>
        <end position="86"/>
    </location>
</feature>
<feature type="transmembrane region" description="Helical" evidence="6">
    <location>
        <begin position="172"/>
        <end position="200"/>
    </location>
</feature>